<sequence length="103" mass="11310">MNITIVDDDRTPDGQPIHAVRPDVPEREAASIEPLILDLLEWIGPGARPYDEVIAAWRTSCPRLPVWEEACARGYLVRHHAPGGVAEVEVSEAGRAHIRAARG</sequence>
<evidence type="ECO:0000313" key="3">
    <source>
        <dbReference type="Proteomes" id="UP000277191"/>
    </source>
</evidence>
<feature type="region of interest" description="Disordered" evidence="1">
    <location>
        <begin position="1"/>
        <end position="20"/>
    </location>
</feature>
<dbReference type="RefSeq" id="WP_126369119.1">
    <property type="nucleotide sequence ID" value="NZ_CP034547.1"/>
</dbReference>
<name>A0A3S9NJQ6_9BURK</name>
<dbReference type="EMBL" id="CP034547">
    <property type="protein sequence ID" value="AZQ55946.1"/>
    <property type="molecule type" value="Genomic_DNA"/>
</dbReference>
<dbReference type="AlphaFoldDB" id="A0A3S9NJQ6"/>
<proteinExistence type="predicted"/>
<gene>
    <name evidence="2" type="ORF">D5R55_34645</name>
</gene>
<organism evidence="2 3">
    <name type="scientific">Burkholderia cenocepacia</name>
    <dbReference type="NCBI Taxonomy" id="95486"/>
    <lineage>
        <taxon>Bacteria</taxon>
        <taxon>Pseudomonadati</taxon>
        <taxon>Pseudomonadota</taxon>
        <taxon>Betaproteobacteria</taxon>
        <taxon>Burkholderiales</taxon>
        <taxon>Burkholderiaceae</taxon>
        <taxon>Burkholderia</taxon>
        <taxon>Burkholderia cepacia complex</taxon>
    </lineage>
</organism>
<protein>
    <submittedName>
        <fullName evidence="2">3-phosphoglycerate dehydrogenase</fullName>
    </submittedName>
</protein>
<evidence type="ECO:0000256" key="1">
    <source>
        <dbReference type="SAM" id="MobiDB-lite"/>
    </source>
</evidence>
<dbReference type="Proteomes" id="UP000277191">
    <property type="component" value="Chromosome 3"/>
</dbReference>
<accession>A0A3S9NJQ6</accession>
<evidence type="ECO:0000313" key="2">
    <source>
        <dbReference type="EMBL" id="AZQ55946.1"/>
    </source>
</evidence>
<reference evidence="2 3" key="1">
    <citation type="submission" date="2018-12" db="EMBL/GenBank/DDBJ databases">
        <title>Cadmium resistance mechanism in endophytic bacteria Burkholderia cenocepacia YG-3.</title>
        <authorList>
            <person name="Zhang X."/>
            <person name="Wang X."/>
            <person name="Zhu Y."/>
        </authorList>
    </citation>
    <scope>NUCLEOTIDE SEQUENCE [LARGE SCALE GENOMIC DNA]</scope>
    <source>
        <strain evidence="2 3">YG-3</strain>
    </source>
</reference>